<dbReference type="NCBIfam" id="TIGR01644">
    <property type="entry name" value="phage_P2_V"/>
    <property type="match status" value="1"/>
</dbReference>
<dbReference type="EMBL" id="BAABDM010000001">
    <property type="protein sequence ID" value="GAA4087410.1"/>
    <property type="molecule type" value="Genomic_DNA"/>
</dbReference>
<dbReference type="InterPro" id="IPR037026">
    <property type="entry name" value="Vgr_OB-fold_dom_sf"/>
</dbReference>
<dbReference type="Gene3D" id="2.40.50.230">
    <property type="entry name" value="Gp5 N-terminal domain"/>
    <property type="match status" value="1"/>
</dbReference>
<organism evidence="2 3">
    <name type="scientific">Zhongshania borealis</name>
    <dbReference type="NCBI Taxonomy" id="889488"/>
    <lineage>
        <taxon>Bacteria</taxon>
        <taxon>Pseudomonadati</taxon>
        <taxon>Pseudomonadota</taxon>
        <taxon>Gammaproteobacteria</taxon>
        <taxon>Cellvibrionales</taxon>
        <taxon>Spongiibacteraceae</taxon>
        <taxon>Zhongshania</taxon>
    </lineage>
</organism>
<reference evidence="3" key="1">
    <citation type="journal article" date="2019" name="Int. J. Syst. Evol. Microbiol.">
        <title>The Global Catalogue of Microorganisms (GCM) 10K type strain sequencing project: providing services to taxonomists for standard genome sequencing and annotation.</title>
        <authorList>
            <consortium name="The Broad Institute Genomics Platform"/>
            <consortium name="The Broad Institute Genome Sequencing Center for Infectious Disease"/>
            <person name="Wu L."/>
            <person name="Ma J."/>
        </authorList>
    </citation>
    <scope>NUCLEOTIDE SEQUENCE [LARGE SCALE GENOMIC DNA]</scope>
    <source>
        <strain evidence="3">JCM 17304</strain>
    </source>
</reference>
<comment type="caution">
    <text evidence="2">The sequence shown here is derived from an EMBL/GenBank/DDBJ whole genome shotgun (WGS) entry which is preliminary data.</text>
</comment>
<dbReference type="InterPro" id="IPR013046">
    <property type="entry name" value="GpV/Gp45"/>
</dbReference>
<dbReference type="RefSeq" id="WP_344932519.1">
    <property type="nucleotide sequence ID" value="NZ_BAABDM010000001.1"/>
</dbReference>
<name>A0ABP7WFN4_9GAMM</name>
<evidence type="ECO:0000313" key="3">
    <source>
        <dbReference type="Proteomes" id="UP001500392"/>
    </source>
</evidence>
<evidence type="ECO:0000256" key="1">
    <source>
        <dbReference type="SAM" id="MobiDB-lite"/>
    </source>
</evidence>
<proteinExistence type="predicted"/>
<accession>A0ABP7WFN4</accession>
<protein>
    <recommendedName>
        <fullName evidence="4">Phage baseplate assembly protein V</fullName>
    </recommendedName>
</protein>
<dbReference type="Proteomes" id="UP001500392">
    <property type="component" value="Unassembled WGS sequence"/>
</dbReference>
<feature type="compositionally biased region" description="Polar residues" evidence="1">
    <location>
        <begin position="203"/>
        <end position="213"/>
    </location>
</feature>
<keyword evidence="3" id="KW-1185">Reference proteome</keyword>
<dbReference type="Gene3D" id="6.20.150.10">
    <property type="match status" value="1"/>
</dbReference>
<evidence type="ECO:0008006" key="4">
    <source>
        <dbReference type="Google" id="ProtNLM"/>
    </source>
</evidence>
<feature type="region of interest" description="Disordered" evidence="1">
    <location>
        <begin position="174"/>
        <end position="213"/>
    </location>
</feature>
<gene>
    <name evidence="2" type="ORF">GCM10022414_07710</name>
</gene>
<evidence type="ECO:0000313" key="2">
    <source>
        <dbReference type="EMBL" id="GAA4087410.1"/>
    </source>
</evidence>
<sequence length="213" mass="22225">MNELEIISDLQRRIANMINLGTVHSVDGALCRVAIGGDANNLTPPIKWQAGRAASESNWSQADVGEQVLLLCPSGIIGNAVALLGFYSTANPSPSTDPDLTVKNMPDGAVFSYNHASQELLINLPEGATTEIITDGGLHIVGDTEIDGNVTINGTTHSTDSITTDADMAAAGDIHADGDVSDGTRSMADDRTIYNGHTHPNGIPNTAAPNQPQ</sequence>